<organism evidence="3 4">
    <name type="scientific">Dimorphilus gyrociliatus</name>
    <dbReference type="NCBI Taxonomy" id="2664684"/>
    <lineage>
        <taxon>Eukaryota</taxon>
        <taxon>Metazoa</taxon>
        <taxon>Spiralia</taxon>
        <taxon>Lophotrochozoa</taxon>
        <taxon>Annelida</taxon>
        <taxon>Polychaeta</taxon>
        <taxon>Polychaeta incertae sedis</taxon>
        <taxon>Dinophilidae</taxon>
        <taxon>Dimorphilus</taxon>
    </lineage>
</organism>
<protein>
    <submittedName>
        <fullName evidence="3">DgyrCDS11028</fullName>
    </submittedName>
</protein>
<evidence type="ECO:0000313" key="3">
    <source>
        <dbReference type="EMBL" id="CAD5122616.1"/>
    </source>
</evidence>
<evidence type="ECO:0000256" key="1">
    <source>
        <dbReference type="ARBA" id="ARBA00008839"/>
    </source>
</evidence>
<dbReference type="Pfam" id="PF03359">
    <property type="entry name" value="GKAP"/>
    <property type="match status" value="1"/>
</dbReference>
<reference evidence="3 4" key="1">
    <citation type="submission" date="2020-08" db="EMBL/GenBank/DDBJ databases">
        <authorList>
            <person name="Hejnol A."/>
        </authorList>
    </citation>
    <scope>NUCLEOTIDE SEQUENCE [LARGE SCALE GENOMIC DNA]</scope>
</reference>
<comment type="similarity">
    <text evidence="1">Belongs to the SAPAP family.</text>
</comment>
<name>A0A7I8W239_9ANNE</name>
<dbReference type="GO" id="GO:0060090">
    <property type="term" value="F:molecular adaptor activity"/>
    <property type="evidence" value="ECO:0007669"/>
    <property type="project" value="TreeGrafter"/>
</dbReference>
<feature type="compositionally biased region" description="Polar residues" evidence="2">
    <location>
        <begin position="232"/>
        <end position="241"/>
    </location>
</feature>
<gene>
    <name evidence="3" type="ORF">DGYR_LOCUS10411</name>
</gene>
<comment type="caution">
    <text evidence="3">The sequence shown here is derived from an EMBL/GenBank/DDBJ whole genome shotgun (WGS) entry which is preliminary data.</text>
</comment>
<dbReference type="PANTHER" id="PTHR12353:SF31">
    <property type="entry name" value="LD44824P"/>
    <property type="match status" value="1"/>
</dbReference>
<dbReference type="GO" id="GO:0023052">
    <property type="term" value="P:signaling"/>
    <property type="evidence" value="ECO:0007669"/>
    <property type="project" value="InterPro"/>
</dbReference>
<dbReference type="PANTHER" id="PTHR12353">
    <property type="entry name" value="DISKS LARGE-ASSOCIATED PROTEIN DAP SAP90/PSD-95-ASSOCIATED PROTEIN"/>
    <property type="match status" value="1"/>
</dbReference>
<proteinExistence type="inferred from homology"/>
<dbReference type="EMBL" id="CAJFCJ010000018">
    <property type="protein sequence ID" value="CAD5122616.1"/>
    <property type="molecule type" value="Genomic_DNA"/>
</dbReference>
<dbReference type="Proteomes" id="UP000549394">
    <property type="component" value="Unassembled WGS sequence"/>
</dbReference>
<keyword evidence="4" id="KW-1185">Reference proteome</keyword>
<sequence length="303" mass="34261">MKESDDRRGKGRVQFLIAKFTEIALQNGVEPPQTSRTSHTSLTASKRTLISHDELSNDVVKDTPSYVKLSCAVSGYDNYRSKEDVESSNFRNNFPSNVVINGNEAQIPSTPEKDGRYFEEVLEKENNRINALMSQAEMDLSSQSLSEEIKGKLRSVVGKARLLTTKKFKQFADLCRKNMTQGDNVKFATTNQDLAGFWDLISIQIADVDSLFDEVEKLRKNNWRLEALNNSSLKPTNSIKPPSSAPTPRKNIIKDGTTTKNARKKSIDSARDIERRRQLLEAKKAMLRKKTNLQNGDLQIEFN</sequence>
<dbReference type="GO" id="GO:0098978">
    <property type="term" value="C:glutamatergic synapse"/>
    <property type="evidence" value="ECO:0007669"/>
    <property type="project" value="TreeGrafter"/>
</dbReference>
<evidence type="ECO:0000313" key="4">
    <source>
        <dbReference type="Proteomes" id="UP000549394"/>
    </source>
</evidence>
<dbReference type="OrthoDB" id="10023951at2759"/>
<feature type="region of interest" description="Disordered" evidence="2">
    <location>
        <begin position="232"/>
        <end position="271"/>
    </location>
</feature>
<evidence type="ECO:0000256" key="2">
    <source>
        <dbReference type="SAM" id="MobiDB-lite"/>
    </source>
</evidence>
<dbReference type="GO" id="GO:0099572">
    <property type="term" value="C:postsynaptic specialization"/>
    <property type="evidence" value="ECO:0007669"/>
    <property type="project" value="TreeGrafter"/>
</dbReference>
<dbReference type="AlphaFoldDB" id="A0A7I8W239"/>
<dbReference type="InterPro" id="IPR005026">
    <property type="entry name" value="SAPAP"/>
</dbReference>
<accession>A0A7I8W239</accession>